<dbReference type="CDD" id="cd01749">
    <property type="entry name" value="GATase1_PB"/>
    <property type="match status" value="1"/>
</dbReference>
<dbReference type="Pfam" id="PF01174">
    <property type="entry name" value="SNO"/>
    <property type="match status" value="2"/>
</dbReference>
<feature type="binding site" evidence="8">
    <location>
        <begin position="64"/>
        <end position="66"/>
    </location>
    <ligand>
        <name>L-glutamine</name>
        <dbReference type="ChEBI" id="CHEBI:58359"/>
    </ligand>
</feature>
<dbReference type="InParanoid" id="A0A1J7JJE9"/>
<organism evidence="9 10">
    <name type="scientific">Coniochaeta ligniaria NRRL 30616</name>
    <dbReference type="NCBI Taxonomy" id="1408157"/>
    <lineage>
        <taxon>Eukaryota</taxon>
        <taxon>Fungi</taxon>
        <taxon>Dikarya</taxon>
        <taxon>Ascomycota</taxon>
        <taxon>Pezizomycotina</taxon>
        <taxon>Sordariomycetes</taxon>
        <taxon>Sordariomycetidae</taxon>
        <taxon>Coniochaetales</taxon>
        <taxon>Coniochaetaceae</taxon>
        <taxon>Coniochaeta</taxon>
    </lineage>
</organism>
<dbReference type="PANTHER" id="PTHR31559:SF0">
    <property type="entry name" value="PYRIDOXAL 5'-PHOSPHATE SYNTHASE SUBUNIT SNO1-RELATED"/>
    <property type="match status" value="1"/>
</dbReference>
<evidence type="ECO:0000313" key="9">
    <source>
        <dbReference type="EMBL" id="OIW29396.1"/>
    </source>
</evidence>
<evidence type="ECO:0000256" key="6">
    <source>
        <dbReference type="ARBA" id="ARBA00049534"/>
    </source>
</evidence>
<feature type="active site" description="Nucleophile" evidence="7">
    <location>
        <position position="97"/>
    </location>
</feature>
<dbReference type="EC" id="3.5.1.2" evidence="2"/>
<keyword evidence="10" id="KW-1185">Reference proteome</keyword>
<evidence type="ECO:0000256" key="3">
    <source>
        <dbReference type="ARBA" id="ARBA00022801"/>
    </source>
</evidence>
<evidence type="ECO:0000313" key="10">
    <source>
        <dbReference type="Proteomes" id="UP000182658"/>
    </source>
</evidence>
<dbReference type="InterPro" id="IPR029062">
    <property type="entry name" value="Class_I_gatase-like"/>
</dbReference>
<dbReference type="InterPro" id="IPR002161">
    <property type="entry name" value="PdxT/SNO"/>
</dbReference>
<dbReference type="PROSITE" id="PS51130">
    <property type="entry name" value="PDXT_SNO_2"/>
    <property type="match status" value="1"/>
</dbReference>
<feature type="binding site" evidence="8">
    <location>
        <begin position="160"/>
        <end position="161"/>
    </location>
    <ligand>
        <name>L-glutamine</name>
        <dbReference type="ChEBI" id="CHEBI:58359"/>
    </ligand>
</feature>
<evidence type="ECO:0000256" key="7">
    <source>
        <dbReference type="PIRSR" id="PIRSR005639-1"/>
    </source>
</evidence>
<evidence type="ECO:0000256" key="8">
    <source>
        <dbReference type="PIRSR" id="PIRSR005639-2"/>
    </source>
</evidence>
<dbReference type="OrthoDB" id="2039at2759"/>
<evidence type="ECO:0000256" key="1">
    <source>
        <dbReference type="ARBA" id="ARBA00008345"/>
    </source>
</evidence>
<dbReference type="Proteomes" id="UP000182658">
    <property type="component" value="Unassembled WGS sequence"/>
</dbReference>
<dbReference type="STRING" id="1408157.A0A1J7JJE9"/>
<dbReference type="EMBL" id="KV875097">
    <property type="protein sequence ID" value="OIW29396.1"/>
    <property type="molecule type" value="Genomic_DNA"/>
</dbReference>
<comment type="similarity">
    <text evidence="1">Belongs to the glutaminase PdxT/SNO family.</text>
</comment>
<reference evidence="9 10" key="1">
    <citation type="submission" date="2016-10" db="EMBL/GenBank/DDBJ databases">
        <title>Draft genome sequence of Coniochaeta ligniaria NRRL30616, a lignocellulolytic fungus for bioabatement of inhibitors in plant biomass hydrolysates.</title>
        <authorList>
            <consortium name="DOE Joint Genome Institute"/>
            <person name="Jimenez D.J."/>
            <person name="Hector R.E."/>
            <person name="Riley R."/>
            <person name="Sun H."/>
            <person name="Grigoriev I.V."/>
            <person name="Van Elsas J.D."/>
            <person name="Nichols N.N."/>
        </authorList>
    </citation>
    <scope>NUCLEOTIDE SEQUENCE [LARGE SCALE GENOMIC DNA]</scope>
    <source>
        <strain evidence="9 10">NRRL 30616</strain>
    </source>
</reference>
<dbReference type="FunCoup" id="A0A1J7JJE9">
    <property type="interactions" value="201"/>
</dbReference>
<dbReference type="PROSITE" id="PS51273">
    <property type="entry name" value="GATASE_TYPE_1"/>
    <property type="match status" value="1"/>
</dbReference>
<feature type="active site" description="Charge relay system" evidence="7">
    <location>
        <position position="237"/>
    </location>
</feature>
<dbReference type="AlphaFoldDB" id="A0A1J7JJE9"/>
<evidence type="ECO:0000256" key="4">
    <source>
        <dbReference type="ARBA" id="ARBA00022962"/>
    </source>
</evidence>
<keyword evidence="5" id="KW-0456">Lyase</keyword>
<comment type="catalytic activity">
    <reaction evidence="6">
        <text>L-glutamine + H2O = L-glutamate + NH4(+)</text>
        <dbReference type="Rhea" id="RHEA:15889"/>
        <dbReference type="ChEBI" id="CHEBI:15377"/>
        <dbReference type="ChEBI" id="CHEBI:28938"/>
        <dbReference type="ChEBI" id="CHEBI:29985"/>
        <dbReference type="ChEBI" id="CHEBI:58359"/>
        <dbReference type="EC" id="3.5.1.2"/>
    </reaction>
</comment>
<evidence type="ECO:0000256" key="2">
    <source>
        <dbReference type="ARBA" id="ARBA00012918"/>
    </source>
</evidence>
<dbReference type="InterPro" id="IPR021196">
    <property type="entry name" value="PdxT/SNO_CS"/>
</dbReference>
<dbReference type="SUPFAM" id="SSF52317">
    <property type="entry name" value="Class I glutamine amidotransferase-like"/>
    <property type="match status" value="1"/>
</dbReference>
<dbReference type="HAMAP" id="MF_01615">
    <property type="entry name" value="PdxT"/>
    <property type="match status" value="1"/>
</dbReference>
<dbReference type="GO" id="GO:0005829">
    <property type="term" value="C:cytosol"/>
    <property type="evidence" value="ECO:0007669"/>
    <property type="project" value="TreeGrafter"/>
</dbReference>
<protein>
    <recommendedName>
        <fullName evidence="2">glutaminase</fullName>
        <ecNumber evidence="2">3.5.1.2</ecNumber>
    </recommendedName>
</protein>
<dbReference type="PIRSF" id="PIRSF005639">
    <property type="entry name" value="Glut_amidoT_SNO"/>
    <property type="match status" value="1"/>
</dbReference>
<dbReference type="GO" id="GO:0004359">
    <property type="term" value="F:glutaminase activity"/>
    <property type="evidence" value="ECO:0007669"/>
    <property type="project" value="UniProtKB-EC"/>
</dbReference>
<gene>
    <name evidence="9" type="ORF">CONLIGDRAFT_631470</name>
</gene>
<keyword evidence="4" id="KW-0315">Glutamine amidotransferase</keyword>
<evidence type="ECO:0000256" key="5">
    <source>
        <dbReference type="ARBA" id="ARBA00023239"/>
    </source>
</evidence>
<dbReference type="GO" id="GO:1903600">
    <property type="term" value="C:glutaminase complex"/>
    <property type="evidence" value="ECO:0007669"/>
    <property type="project" value="TreeGrafter"/>
</dbReference>
<dbReference type="PANTHER" id="PTHR31559">
    <property type="entry name" value="PYRIDOXAL 5'-PHOSPHATE SYNTHASE SUBUNIT SNO"/>
    <property type="match status" value="1"/>
</dbReference>
<feature type="active site" description="Charge relay system" evidence="7">
    <location>
        <position position="239"/>
    </location>
</feature>
<keyword evidence="3" id="KW-0378">Hydrolase</keyword>
<sequence>MSFPTVGVLALQGGFHEHLSLLHKAFAHLKVSQPAKWQQQTPSFIEVRNPAELSRCDSLIIPGGESTTIAFIAAQSGLLEPLRQFVKVDRKPTWGTCAGLILLSEEANATKKGGQELIGGLSVRVQRNHFGRQVESFIADVDLPFLAQDGGPAPFPGVFIRAPIVEQILSSNPSEVPGGSQTTSSDSADRVQVLAVLPDRTKRVRNLKDVGDAADTENKANDIVAVRQRNVVGTSFHPELTDDIRMHVWWLEEVIKVCGPASPQ</sequence>
<feature type="binding site" evidence="8">
    <location>
        <position position="127"/>
    </location>
    <ligand>
        <name>L-glutamine</name>
        <dbReference type="ChEBI" id="CHEBI:58359"/>
    </ligand>
</feature>
<dbReference type="GO" id="GO:0016829">
    <property type="term" value="F:lyase activity"/>
    <property type="evidence" value="ECO:0007669"/>
    <property type="project" value="UniProtKB-KW"/>
</dbReference>
<accession>A0A1J7JJE9</accession>
<dbReference type="Gene3D" id="3.40.50.880">
    <property type="match status" value="1"/>
</dbReference>
<name>A0A1J7JJE9_9PEZI</name>
<proteinExistence type="inferred from homology"/>
<dbReference type="PROSITE" id="PS01236">
    <property type="entry name" value="PDXT_SNO_1"/>
    <property type="match status" value="1"/>
</dbReference>
<dbReference type="GO" id="GO:0008614">
    <property type="term" value="P:pyridoxine metabolic process"/>
    <property type="evidence" value="ECO:0007669"/>
    <property type="project" value="TreeGrafter"/>
</dbReference>
<dbReference type="NCBIfam" id="TIGR03800">
    <property type="entry name" value="PLP_synth_Pdx2"/>
    <property type="match status" value="1"/>
</dbReference>
<dbReference type="GO" id="GO:0042823">
    <property type="term" value="P:pyridoxal phosphate biosynthetic process"/>
    <property type="evidence" value="ECO:0007669"/>
    <property type="project" value="InterPro"/>
</dbReference>